<keyword evidence="4" id="KW-0309">Germination</keyword>
<evidence type="ECO:0000256" key="7">
    <source>
        <dbReference type="ARBA" id="ARBA00023136"/>
    </source>
</evidence>
<comment type="subcellular location">
    <subcellularLocation>
        <location evidence="1">Membrane</location>
        <topology evidence="1">Multi-pass membrane protein</topology>
    </subcellularLocation>
</comment>
<feature type="transmembrane region" description="Helical" evidence="8">
    <location>
        <begin position="331"/>
        <end position="352"/>
    </location>
</feature>
<dbReference type="NCBIfam" id="TIGR00912">
    <property type="entry name" value="2A0309"/>
    <property type="match status" value="1"/>
</dbReference>
<evidence type="ECO:0000256" key="4">
    <source>
        <dbReference type="ARBA" id="ARBA00022544"/>
    </source>
</evidence>
<dbReference type="InterPro" id="IPR004761">
    <property type="entry name" value="Spore_GerAB"/>
</dbReference>
<keyword evidence="7 8" id="KW-0472">Membrane</keyword>
<evidence type="ECO:0000256" key="6">
    <source>
        <dbReference type="ARBA" id="ARBA00022989"/>
    </source>
</evidence>
<keyword evidence="6 8" id="KW-1133">Transmembrane helix</keyword>
<evidence type="ECO:0000256" key="5">
    <source>
        <dbReference type="ARBA" id="ARBA00022692"/>
    </source>
</evidence>
<comment type="caution">
    <text evidence="9">The sequence shown here is derived from an EMBL/GenBank/DDBJ whole genome shotgun (WGS) entry which is preliminary data.</text>
</comment>
<dbReference type="GO" id="GO:0009847">
    <property type="term" value="P:spore germination"/>
    <property type="evidence" value="ECO:0007669"/>
    <property type="project" value="InterPro"/>
</dbReference>
<dbReference type="AlphaFoldDB" id="A0A2V3VUS6"/>
<dbReference type="EMBL" id="QJJQ01000010">
    <property type="protein sequence ID" value="PXW85682.1"/>
    <property type="molecule type" value="Genomic_DNA"/>
</dbReference>
<feature type="transmembrane region" description="Helical" evidence="8">
    <location>
        <begin position="270"/>
        <end position="289"/>
    </location>
</feature>
<dbReference type="Proteomes" id="UP000247978">
    <property type="component" value="Unassembled WGS sequence"/>
</dbReference>
<keyword evidence="3" id="KW-0813">Transport</keyword>
<feature type="transmembrane region" description="Helical" evidence="8">
    <location>
        <begin position="107"/>
        <end position="133"/>
    </location>
</feature>
<evidence type="ECO:0000313" key="9">
    <source>
        <dbReference type="EMBL" id="PXW85682.1"/>
    </source>
</evidence>
<dbReference type="Pfam" id="PF03845">
    <property type="entry name" value="Spore_permease"/>
    <property type="match status" value="1"/>
</dbReference>
<sequence>MKNESIRPIHIILLTMTVIGLKNHVTIIPPLLQHAGRNGWASVLLSSLALLPWVLLLLYVHKKSNQTEMKEWLKVRIGKVWAKVFNYVLAFFLITLAAFTMRETIHWISATFLLETPIYYLLIIYTVLCVMFASTSIKTIAITNVFVLFGVVIFGFFVAFANIQVKDYTLLRPFFEDGFKPVLFGMVYPASGMVELVLLLYLQHQVKGGIRFFHYIIIFFILTILTLGPLIGAITEFGPDEAMKQRYPAYEEWGLVTVTRFIEHLDFLSIYQWLTGAFIRVGILLFFVINLLNVTGKKKKIWGLVAPLFFIACTVLLMLEDQAFVNIKGNYFLLITFIFFLIVSLFFALVSIGSGKSSRRTNT</sequence>
<feature type="transmembrane region" description="Helical" evidence="8">
    <location>
        <begin position="80"/>
        <end position="101"/>
    </location>
</feature>
<evidence type="ECO:0000256" key="8">
    <source>
        <dbReference type="SAM" id="Phobius"/>
    </source>
</evidence>
<feature type="transmembrane region" description="Helical" evidence="8">
    <location>
        <begin position="145"/>
        <end position="163"/>
    </location>
</feature>
<dbReference type="PANTHER" id="PTHR34975">
    <property type="entry name" value="SPORE GERMINATION PROTEIN A2"/>
    <property type="match status" value="1"/>
</dbReference>
<keyword evidence="5 8" id="KW-0812">Transmembrane</keyword>
<evidence type="ECO:0000256" key="1">
    <source>
        <dbReference type="ARBA" id="ARBA00004141"/>
    </source>
</evidence>
<proteinExistence type="inferred from homology"/>
<feature type="transmembrane region" description="Helical" evidence="8">
    <location>
        <begin position="38"/>
        <end position="60"/>
    </location>
</feature>
<reference evidence="9 10" key="1">
    <citation type="submission" date="2018-05" db="EMBL/GenBank/DDBJ databases">
        <title>Genomic Encyclopedia of Type Strains, Phase IV (KMG-IV): sequencing the most valuable type-strain genomes for metagenomic binning, comparative biology and taxonomic classification.</title>
        <authorList>
            <person name="Goeker M."/>
        </authorList>
    </citation>
    <scope>NUCLEOTIDE SEQUENCE [LARGE SCALE GENOMIC DNA]</scope>
    <source>
        <strain evidence="9 10">DSM 28556</strain>
    </source>
</reference>
<comment type="similarity">
    <text evidence="2">Belongs to the amino acid-polyamine-organocation (APC) superfamily. Spore germination protein (SGP) (TC 2.A.3.9) family.</text>
</comment>
<accession>A0A2V3VUS6</accession>
<feature type="transmembrane region" description="Helical" evidence="8">
    <location>
        <begin position="301"/>
        <end position="319"/>
    </location>
</feature>
<dbReference type="PANTHER" id="PTHR34975:SF2">
    <property type="entry name" value="SPORE GERMINATION PROTEIN A2"/>
    <property type="match status" value="1"/>
</dbReference>
<keyword evidence="10" id="KW-1185">Reference proteome</keyword>
<dbReference type="GO" id="GO:0016020">
    <property type="term" value="C:membrane"/>
    <property type="evidence" value="ECO:0007669"/>
    <property type="project" value="UniProtKB-SubCell"/>
</dbReference>
<feature type="transmembrane region" description="Helical" evidence="8">
    <location>
        <begin position="213"/>
        <end position="234"/>
    </location>
</feature>
<protein>
    <submittedName>
        <fullName evidence="9">Spore germination protein (Amino acid permease)</fullName>
    </submittedName>
</protein>
<dbReference type="RefSeq" id="WP_110396136.1">
    <property type="nucleotide sequence ID" value="NZ_JBHUHB010000001.1"/>
</dbReference>
<evidence type="ECO:0000256" key="3">
    <source>
        <dbReference type="ARBA" id="ARBA00022448"/>
    </source>
</evidence>
<feature type="transmembrane region" description="Helical" evidence="8">
    <location>
        <begin position="183"/>
        <end position="201"/>
    </location>
</feature>
<evidence type="ECO:0000256" key="2">
    <source>
        <dbReference type="ARBA" id="ARBA00007998"/>
    </source>
</evidence>
<organism evidence="9 10">
    <name type="scientific">Pseudogracilibacillus auburnensis</name>
    <dbReference type="NCBI Taxonomy" id="1494959"/>
    <lineage>
        <taxon>Bacteria</taxon>
        <taxon>Bacillati</taxon>
        <taxon>Bacillota</taxon>
        <taxon>Bacilli</taxon>
        <taxon>Bacillales</taxon>
        <taxon>Bacillaceae</taxon>
        <taxon>Pseudogracilibacillus</taxon>
    </lineage>
</organism>
<evidence type="ECO:0000313" key="10">
    <source>
        <dbReference type="Proteomes" id="UP000247978"/>
    </source>
</evidence>
<feature type="transmembrane region" description="Helical" evidence="8">
    <location>
        <begin position="12"/>
        <end position="32"/>
    </location>
</feature>
<name>A0A2V3VUS6_9BACI</name>
<dbReference type="OrthoDB" id="2381188at2"/>
<gene>
    <name evidence="9" type="ORF">DFR56_110188</name>
</gene>